<dbReference type="Gene3D" id="2.60.200.20">
    <property type="match status" value="1"/>
</dbReference>
<gene>
    <name evidence="2" type="ORF">NIES806_39050</name>
</gene>
<name>A0A1Z4V8V7_9CYAN</name>
<dbReference type="EMBL" id="AP018316">
    <property type="protein sequence ID" value="BAZ87675.1"/>
    <property type="molecule type" value="Genomic_DNA"/>
</dbReference>
<dbReference type="AlphaFoldDB" id="A0A1Z4V8V7"/>
<dbReference type="InterPro" id="IPR008984">
    <property type="entry name" value="SMAD_FHA_dom_sf"/>
</dbReference>
<evidence type="ECO:0000313" key="2">
    <source>
        <dbReference type="EMBL" id="BAZ87675.1"/>
    </source>
</evidence>
<evidence type="ECO:0000313" key="3">
    <source>
        <dbReference type="Proteomes" id="UP000218702"/>
    </source>
</evidence>
<dbReference type="Proteomes" id="UP000218702">
    <property type="component" value="Chromosome"/>
</dbReference>
<sequence length="549" mass="60819">MSSPNLAMPSASIAIARLVNTGTDHFAIWVVKAPYPSGYVLRDCVFSPELNQVWQEWQQMFAGHSPLDIPSNAISSSVNTLPLTVISPAEGQSTSPYSSRLMQSLGINLWGWIFDGAILSSWERSRGMAMGQKTQLRFRLEIRDPDLIALPWEIMQREVGQSAISLSQDVLFSRTISAVEPLPELRTDRAVNILLVLGHNHKLQLDQEASLLKKTLLEGHPGGKTAAGYAPCTVKTLIQPTKAELIQELETKVYNVFFYAGHGLPDPDGGSLFLGNELRINGIELAQVLTRTGIKLGVFNACWGAQPAAVDHKAILASSLAEVLIRHGVPAVLGMRDEIADAESHSFIQTFAFSLRSRKLIDEAVATARQELLTLYKFNQPAWTLPVLYLHPDFDGELIKDVDEGVTELPNTAISDLVTPVNTAYLRSLTPGGKTWPLRSGVTRIGRTKENDIIIPEIYISRHHAEILCRKTLKETTSMTTYYLQDFSTYGTTWYLSPNGWQQILREEVPLTSGMQLMFGSSKGEIWEFIREDSIPRGSTPVPTPKSHS</sequence>
<dbReference type="KEGG" id="dcm:NIES806_39050"/>
<dbReference type="Pfam" id="PF00498">
    <property type="entry name" value="FHA"/>
    <property type="match status" value="1"/>
</dbReference>
<dbReference type="InterPro" id="IPR000253">
    <property type="entry name" value="FHA_dom"/>
</dbReference>
<keyword evidence="3" id="KW-1185">Reference proteome</keyword>
<proteinExistence type="predicted"/>
<organism evidence="2 3">
    <name type="scientific">Dolichospermum compactum NIES-806</name>
    <dbReference type="NCBI Taxonomy" id="1973481"/>
    <lineage>
        <taxon>Bacteria</taxon>
        <taxon>Bacillati</taxon>
        <taxon>Cyanobacteriota</taxon>
        <taxon>Cyanophyceae</taxon>
        <taxon>Nostocales</taxon>
        <taxon>Aphanizomenonaceae</taxon>
        <taxon>Dolichospermum</taxon>
        <taxon>Dolichospermum compactum</taxon>
    </lineage>
</organism>
<feature type="domain" description="FHA" evidence="1">
    <location>
        <begin position="443"/>
        <end position="492"/>
    </location>
</feature>
<evidence type="ECO:0000259" key="1">
    <source>
        <dbReference type="PROSITE" id="PS50006"/>
    </source>
</evidence>
<dbReference type="CDD" id="cd00060">
    <property type="entry name" value="FHA"/>
    <property type="match status" value="1"/>
</dbReference>
<dbReference type="InterPro" id="IPR024983">
    <property type="entry name" value="CHAT_dom"/>
</dbReference>
<reference evidence="2 3" key="1">
    <citation type="submission" date="2017-06" db="EMBL/GenBank/DDBJ databases">
        <title>Genome sequencing of cyanobaciteial culture collection at National Institute for Environmental Studies (NIES).</title>
        <authorList>
            <person name="Hirose Y."/>
            <person name="Shimura Y."/>
            <person name="Fujisawa T."/>
            <person name="Nakamura Y."/>
            <person name="Kawachi M."/>
        </authorList>
    </citation>
    <scope>NUCLEOTIDE SEQUENCE [LARGE SCALE GENOMIC DNA]</scope>
    <source>
        <strain evidence="2 3">NIES-806</strain>
    </source>
</reference>
<accession>A0A1Z4V8V7</accession>
<protein>
    <submittedName>
        <fullName evidence="2">FHA domain-containing protein</fullName>
    </submittedName>
</protein>
<dbReference type="PROSITE" id="PS50006">
    <property type="entry name" value="FHA_DOMAIN"/>
    <property type="match status" value="1"/>
</dbReference>
<dbReference type="Pfam" id="PF12770">
    <property type="entry name" value="CHAT"/>
    <property type="match status" value="1"/>
</dbReference>
<dbReference type="SUPFAM" id="SSF49879">
    <property type="entry name" value="SMAD/FHA domain"/>
    <property type="match status" value="1"/>
</dbReference>